<gene>
    <name evidence="1" type="ORF">OHK93_003795</name>
</gene>
<comment type="caution">
    <text evidence="1">The sequence shown here is derived from an EMBL/GenBank/DDBJ whole genome shotgun (WGS) entry which is preliminary data.</text>
</comment>
<name>A0AA43QWG1_9LECA</name>
<dbReference type="EMBL" id="JAPUFD010000019">
    <property type="protein sequence ID" value="MDI1492581.1"/>
    <property type="molecule type" value="Genomic_DNA"/>
</dbReference>
<dbReference type="InterPro" id="IPR009836">
    <property type="entry name" value="GRDP-like"/>
</dbReference>
<accession>A0AA43QWG1</accession>
<dbReference type="PANTHER" id="PTHR34365:SF7">
    <property type="entry name" value="GLYCINE-RICH DOMAIN-CONTAINING PROTEIN 1"/>
    <property type="match status" value="1"/>
</dbReference>
<evidence type="ECO:0000313" key="1">
    <source>
        <dbReference type="EMBL" id="MDI1492581.1"/>
    </source>
</evidence>
<dbReference type="Proteomes" id="UP001161017">
    <property type="component" value="Unassembled WGS sequence"/>
</dbReference>
<proteinExistence type="predicted"/>
<dbReference type="Pfam" id="PF07173">
    <property type="entry name" value="GRDP-like"/>
    <property type="match status" value="1"/>
</dbReference>
<organism evidence="1 2">
    <name type="scientific">Ramalina farinacea</name>
    <dbReference type="NCBI Taxonomy" id="258253"/>
    <lineage>
        <taxon>Eukaryota</taxon>
        <taxon>Fungi</taxon>
        <taxon>Dikarya</taxon>
        <taxon>Ascomycota</taxon>
        <taxon>Pezizomycotina</taxon>
        <taxon>Lecanoromycetes</taxon>
        <taxon>OSLEUM clade</taxon>
        <taxon>Lecanoromycetidae</taxon>
        <taxon>Lecanorales</taxon>
        <taxon>Lecanorineae</taxon>
        <taxon>Ramalinaceae</taxon>
        <taxon>Ramalina</taxon>
    </lineage>
</organism>
<sequence>MSCIDDETLEFRAPTQAIARWETTTGCYWDSLNGIPSSLHGSSVGDKDSFFPNRVIKASNDTCQLHADLLKATESTEEKPASSNEVRNAFEVALKDMEAMKKINDNDQGPRSTERMAVRRMMACYWNNSFPFSIDLVGAVIRQGTFIEKMHHISCLFSPAARFSVTRLLTKYARFIAITRVASSHGRTMVVPMLDVDLAWHTHQLSPAQYFTYTVAEAGRFINHDDKINDVDLPDDFAWNSRQYQQRYEELYSECTCWYCEAIR</sequence>
<protein>
    <submittedName>
        <fullName evidence="1">Uncharacterized protein</fullName>
    </submittedName>
</protein>
<dbReference type="AlphaFoldDB" id="A0AA43QWG1"/>
<dbReference type="PANTHER" id="PTHR34365">
    <property type="entry name" value="ENOLASE (DUF1399)"/>
    <property type="match status" value="1"/>
</dbReference>
<keyword evidence="2" id="KW-1185">Reference proteome</keyword>
<reference evidence="1" key="1">
    <citation type="journal article" date="2023" name="Genome Biol. Evol.">
        <title>First Whole Genome Sequence and Flow Cytometry Genome Size Data for the Lichen-Forming Fungus Ramalina farinacea (Ascomycota).</title>
        <authorList>
            <person name="Llewellyn T."/>
            <person name="Mian S."/>
            <person name="Hill R."/>
            <person name="Leitch I.J."/>
            <person name="Gaya E."/>
        </authorList>
    </citation>
    <scope>NUCLEOTIDE SEQUENCE</scope>
    <source>
        <strain evidence="1">LIQ254RAFAR</strain>
    </source>
</reference>
<evidence type="ECO:0000313" key="2">
    <source>
        <dbReference type="Proteomes" id="UP001161017"/>
    </source>
</evidence>